<evidence type="ECO:0000313" key="2">
    <source>
        <dbReference type="EMBL" id="ASU80804.1"/>
    </source>
</evidence>
<dbReference type="Proteomes" id="UP000215043">
    <property type="component" value="Chromosome"/>
</dbReference>
<dbReference type="AlphaFoldDB" id="A0A223RY59"/>
<proteinExistence type="predicted"/>
<reference evidence="2 3" key="1">
    <citation type="submission" date="2017-08" db="EMBL/GenBank/DDBJ databases">
        <title>The complete genome sequence of moderately halophilic actinomycete Actinopolyspora erythraea YIM 90600, the producer of novel erythromycin, novel actinopolysporins A-C and tubercidin.</title>
        <authorList>
            <person name="Yin M."/>
            <person name="Tang S."/>
        </authorList>
    </citation>
    <scope>NUCLEOTIDE SEQUENCE [LARGE SCALE GENOMIC DNA]</scope>
    <source>
        <strain evidence="2 3">YIM 90600</strain>
    </source>
</reference>
<name>A0A223RY59_9ACTN</name>
<dbReference type="InterPro" id="IPR013974">
    <property type="entry name" value="SAF"/>
</dbReference>
<organism evidence="2 3">
    <name type="scientific">Actinopolyspora erythraea</name>
    <dbReference type="NCBI Taxonomy" id="414996"/>
    <lineage>
        <taxon>Bacteria</taxon>
        <taxon>Bacillati</taxon>
        <taxon>Actinomycetota</taxon>
        <taxon>Actinomycetes</taxon>
        <taxon>Actinopolysporales</taxon>
        <taxon>Actinopolysporaceae</taxon>
        <taxon>Actinopolyspora</taxon>
    </lineage>
</organism>
<protein>
    <recommendedName>
        <fullName evidence="1">SAF domain-containing protein</fullName>
    </recommendedName>
</protein>
<dbReference type="OrthoDB" id="4808509at2"/>
<accession>A0A223RY59</accession>
<feature type="domain" description="SAF" evidence="1">
    <location>
        <begin position="20"/>
        <end position="82"/>
    </location>
</feature>
<gene>
    <name evidence="2" type="ORF">CDG81_03440</name>
</gene>
<dbReference type="SMART" id="SM00858">
    <property type="entry name" value="SAF"/>
    <property type="match status" value="1"/>
</dbReference>
<dbReference type="CDD" id="cd11614">
    <property type="entry name" value="SAF_CpaB_FlgA_like"/>
    <property type="match status" value="1"/>
</dbReference>
<evidence type="ECO:0000313" key="3">
    <source>
        <dbReference type="Proteomes" id="UP000215043"/>
    </source>
</evidence>
<dbReference type="EMBL" id="CP022752">
    <property type="protein sequence ID" value="ASU80804.1"/>
    <property type="molecule type" value="Genomic_DNA"/>
</dbReference>
<dbReference type="KEGG" id="aey:CDG81_03440"/>
<sequence>MLTAGWYALPAVSGTTPSGVAVLTASHDLEPGHRLTTEDVNMVRMPAELAPDGVLRQRERATGGVLARAARRGEPLTDLSLLDEQLAELTSGETNEAAVAIRPADDATAKLLHPGRHVDVVGSRNGRAEVLAERAAVLAVRSRERGSERGPLVVVGLDRHRAAAVAAAALRETVTMTLR</sequence>
<dbReference type="Pfam" id="PF08666">
    <property type="entry name" value="SAF"/>
    <property type="match status" value="1"/>
</dbReference>
<evidence type="ECO:0000259" key="1">
    <source>
        <dbReference type="SMART" id="SM00858"/>
    </source>
</evidence>